<dbReference type="CDD" id="cd01127">
    <property type="entry name" value="TrwB_TraG_TraD_VirD4"/>
    <property type="match status" value="1"/>
</dbReference>
<accession>A7NJ24</accession>
<evidence type="ECO:0000313" key="3">
    <source>
        <dbReference type="EMBL" id="ABU57490.1"/>
    </source>
</evidence>
<dbReference type="RefSeq" id="WP_012119919.1">
    <property type="nucleotide sequence ID" value="NC_009767.1"/>
</dbReference>
<dbReference type="Pfam" id="PF19044">
    <property type="entry name" value="P-loop_TraG"/>
    <property type="match status" value="1"/>
</dbReference>
<dbReference type="Proteomes" id="UP000000263">
    <property type="component" value="Chromosome"/>
</dbReference>
<reference evidence="3 4" key="1">
    <citation type="submission" date="2007-08" db="EMBL/GenBank/DDBJ databases">
        <title>Complete sequence of Roseiflexus castenholzii DSM 13941.</title>
        <authorList>
            <consortium name="US DOE Joint Genome Institute"/>
            <person name="Copeland A."/>
            <person name="Lucas S."/>
            <person name="Lapidus A."/>
            <person name="Barry K."/>
            <person name="Glavina del Rio T."/>
            <person name="Dalin E."/>
            <person name="Tice H."/>
            <person name="Pitluck S."/>
            <person name="Thompson L.S."/>
            <person name="Brettin T."/>
            <person name="Bruce D."/>
            <person name="Detter J.C."/>
            <person name="Han C."/>
            <person name="Tapia R."/>
            <person name="Schmutz J."/>
            <person name="Larimer F."/>
            <person name="Land M."/>
            <person name="Hauser L."/>
            <person name="Kyrpides N."/>
            <person name="Mikhailova N."/>
            <person name="Bryant D.A."/>
            <person name="Hanada S."/>
            <person name="Tsukatani Y."/>
            <person name="Richardson P."/>
        </authorList>
    </citation>
    <scope>NUCLEOTIDE SEQUENCE [LARGE SCALE GENOMIC DNA]</scope>
    <source>
        <strain evidence="4">DSM 13941 / HLO8</strain>
    </source>
</reference>
<dbReference type="HOGENOM" id="CLU_442028_0_0_0"/>
<dbReference type="AlphaFoldDB" id="A7NJ24"/>
<gene>
    <name evidence="3" type="ordered locus">Rcas_1395</name>
</gene>
<dbReference type="InterPro" id="IPR051162">
    <property type="entry name" value="T4SS_component"/>
</dbReference>
<evidence type="ECO:0000259" key="2">
    <source>
        <dbReference type="Pfam" id="PF19044"/>
    </source>
</evidence>
<dbReference type="InterPro" id="IPR002789">
    <property type="entry name" value="HerA_central"/>
</dbReference>
<evidence type="ECO:0000313" key="4">
    <source>
        <dbReference type="Proteomes" id="UP000000263"/>
    </source>
</evidence>
<organism evidence="3 4">
    <name type="scientific">Roseiflexus castenholzii (strain DSM 13941 / HLO8)</name>
    <dbReference type="NCBI Taxonomy" id="383372"/>
    <lineage>
        <taxon>Bacteria</taxon>
        <taxon>Bacillati</taxon>
        <taxon>Chloroflexota</taxon>
        <taxon>Chloroflexia</taxon>
        <taxon>Chloroflexales</taxon>
        <taxon>Roseiflexineae</taxon>
        <taxon>Roseiflexaceae</taxon>
        <taxon>Roseiflexus</taxon>
    </lineage>
</organism>
<dbReference type="Gene3D" id="3.40.50.300">
    <property type="entry name" value="P-loop containing nucleotide triphosphate hydrolases"/>
    <property type="match status" value="1"/>
</dbReference>
<proteinExistence type="predicted"/>
<dbReference type="PANTHER" id="PTHR30121:SF6">
    <property type="entry name" value="SLR6007 PROTEIN"/>
    <property type="match status" value="1"/>
</dbReference>
<dbReference type="InterPro" id="IPR027417">
    <property type="entry name" value="P-loop_NTPase"/>
</dbReference>
<feature type="domain" description="Helicase HerA central" evidence="1">
    <location>
        <begin position="238"/>
        <end position="369"/>
    </location>
</feature>
<protein>
    <submittedName>
        <fullName evidence="3">Type IV secretory pathway VirB4 components-like protein</fullName>
    </submittedName>
</protein>
<dbReference type="InterPro" id="IPR043964">
    <property type="entry name" value="P-loop_TraG"/>
</dbReference>
<sequence>MALRDALARPIIEPVRRRTANAAFLSGTTTLTTLLAPDGIDRRWSHMIQVGDSFITTLEVRAFPPVLTLAWLDDPTLGLDSSGITVHQRLVPVPDALARRWLARSEDAALGTLAGDAQAGTHFDAEAQQGIEAAAALRHDLTAGTDRLFQVAITITIAAATPDELAARIDRVRLAAAQQGILLGSMQFQQWEGYLDALPLGRSPSGLVHDASGRAAAMGIPTASPGLTRRGGLPIVWGEHPRSGAPVVYDRWQATNPHMLIVAESGSGKTYTMGGLLAQELALGEDALLILDPKRQEYRPLTTALGGAYISLSSRAGYHINPLELPPLAPERARAVAALEEDLLAQRISVIKALIIRELKAQGTHIDATGAAAIQDAIAAAYAERGISSDPRTFGQPMPTFSDVQQHLTAITPDLARAMTLFTRGIIGDLFNHPSNVPTDNPLLAIDLWTLLQSNDETLARLLPVIVMDFFVTTAINRPTGRRSHLVLDEAHALLHSDVGARTLQMIFRIGRSLQFKATVITQSLDDLDESEQTRVLLENARTKLILGLNQDSDAVNRAAAILRLNEEEAAYLATCRIERGIGATALLLADGERTPLFIPRWPDTIHRIVTGAGSD</sequence>
<dbReference type="PANTHER" id="PTHR30121">
    <property type="entry name" value="UNCHARACTERIZED PROTEIN YJGR-RELATED"/>
    <property type="match status" value="1"/>
</dbReference>
<dbReference type="eggNOG" id="COG3451">
    <property type="taxonomic scope" value="Bacteria"/>
</dbReference>
<dbReference type="OrthoDB" id="9804380at2"/>
<dbReference type="EMBL" id="CP000804">
    <property type="protein sequence ID" value="ABU57490.1"/>
    <property type="molecule type" value="Genomic_DNA"/>
</dbReference>
<name>A7NJ24_ROSCS</name>
<feature type="domain" description="TraG P-loop" evidence="2">
    <location>
        <begin position="456"/>
        <end position="573"/>
    </location>
</feature>
<keyword evidence="4" id="KW-1185">Reference proteome</keyword>
<dbReference type="Gene3D" id="1.10.8.730">
    <property type="match status" value="1"/>
</dbReference>
<dbReference type="SUPFAM" id="SSF52540">
    <property type="entry name" value="P-loop containing nucleoside triphosphate hydrolases"/>
    <property type="match status" value="1"/>
</dbReference>
<dbReference type="Pfam" id="PF01935">
    <property type="entry name" value="DUF87"/>
    <property type="match status" value="1"/>
</dbReference>
<dbReference type="KEGG" id="rca:Rcas_1395"/>
<dbReference type="STRING" id="383372.Rcas_1395"/>
<evidence type="ECO:0000259" key="1">
    <source>
        <dbReference type="Pfam" id="PF01935"/>
    </source>
</evidence>